<accession>A0A087GBM1</accession>
<dbReference type="OMA" id="NIRVRYP"/>
<feature type="domain" description="TIR" evidence="8">
    <location>
        <begin position="48"/>
        <end position="212"/>
    </location>
</feature>
<dbReference type="SUPFAM" id="SSF52058">
    <property type="entry name" value="L domain-like"/>
    <property type="match status" value="2"/>
</dbReference>
<organism evidence="9 10">
    <name type="scientific">Arabis alpina</name>
    <name type="common">Alpine rock-cress</name>
    <dbReference type="NCBI Taxonomy" id="50452"/>
    <lineage>
        <taxon>Eukaryota</taxon>
        <taxon>Viridiplantae</taxon>
        <taxon>Streptophyta</taxon>
        <taxon>Embryophyta</taxon>
        <taxon>Tracheophyta</taxon>
        <taxon>Spermatophyta</taxon>
        <taxon>Magnoliopsida</taxon>
        <taxon>eudicotyledons</taxon>
        <taxon>Gunneridae</taxon>
        <taxon>Pentapetalae</taxon>
        <taxon>rosids</taxon>
        <taxon>malvids</taxon>
        <taxon>Brassicales</taxon>
        <taxon>Brassicaceae</taxon>
        <taxon>Arabideae</taxon>
        <taxon>Arabis</taxon>
    </lineage>
</organism>
<dbReference type="InterPro" id="IPR044974">
    <property type="entry name" value="Disease_R_plants"/>
</dbReference>
<name>A0A087GBM1_ARAAL</name>
<dbReference type="GO" id="GO:0007165">
    <property type="term" value="P:signal transduction"/>
    <property type="evidence" value="ECO:0007669"/>
    <property type="project" value="InterPro"/>
</dbReference>
<dbReference type="Gene3D" id="1.10.8.430">
    <property type="entry name" value="Helical domain of apoptotic protease-activating factors"/>
    <property type="match status" value="1"/>
</dbReference>
<dbReference type="InterPro" id="IPR035897">
    <property type="entry name" value="Toll_tir_struct_dom_sf"/>
</dbReference>
<evidence type="ECO:0000256" key="7">
    <source>
        <dbReference type="ARBA" id="ARBA00047304"/>
    </source>
</evidence>
<keyword evidence="10" id="KW-1185">Reference proteome</keyword>
<dbReference type="InterPro" id="IPR032675">
    <property type="entry name" value="LRR_dom_sf"/>
</dbReference>
<comment type="catalytic activity">
    <reaction evidence="7">
        <text>NAD(+) + H2O = ADP-D-ribose + nicotinamide + H(+)</text>
        <dbReference type="Rhea" id="RHEA:16301"/>
        <dbReference type="ChEBI" id="CHEBI:15377"/>
        <dbReference type="ChEBI" id="CHEBI:15378"/>
        <dbReference type="ChEBI" id="CHEBI:17154"/>
        <dbReference type="ChEBI" id="CHEBI:57540"/>
        <dbReference type="ChEBI" id="CHEBI:57967"/>
        <dbReference type="EC" id="3.2.2.6"/>
    </reaction>
    <physiologicalReaction direction="left-to-right" evidence="7">
        <dbReference type="Rhea" id="RHEA:16302"/>
    </physiologicalReaction>
</comment>
<evidence type="ECO:0000256" key="4">
    <source>
        <dbReference type="ARBA" id="ARBA00022801"/>
    </source>
</evidence>
<dbReference type="InterPro" id="IPR058192">
    <property type="entry name" value="WHD_ROQ1-like"/>
</dbReference>
<dbReference type="SUPFAM" id="SSF46785">
    <property type="entry name" value="Winged helix' DNA-binding domain"/>
    <property type="match status" value="1"/>
</dbReference>
<dbReference type="FunFam" id="3.80.10.10:FF:000845">
    <property type="entry name" value="Disease resistance protein (TIR-NBS-LRR class)"/>
    <property type="match status" value="1"/>
</dbReference>
<evidence type="ECO:0000256" key="6">
    <source>
        <dbReference type="ARBA" id="ARBA00023027"/>
    </source>
</evidence>
<dbReference type="PRINTS" id="PR00364">
    <property type="entry name" value="DISEASERSIST"/>
</dbReference>
<evidence type="ECO:0000256" key="5">
    <source>
        <dbReference type="ARBA" id="ARBA00022821"/>
    </source>
</evidence>
<dbReference type="Pfam" id="PF20160">
    <property type="entry name" value="C-JID"/>
    <property type="match status" value="1"/>
</dbReference>
<keyword evidence="4" id="KW-0378">Hydrolase</keyword>
<gene>
    <name evidence="9" type="ordered locus">AALP_Aa8g360700</name>
</gene>
<dbReference type="GO" id="GO:0043531">
    <property type="term" value="F:ADP binding"/>
    <property type="evidence" value="ECO:0007669"/>
    <property type="project" value="InterPro"/>
</dbReference>
<evidence type="ECO:0000259" key="8">
    <source>
        <dbReference type="PROSITE" id="PS50104"/>
    </source>
</evidence>
<keyword evidence="3" id="KW-0677">Repeat</keyword>
<dbReference type="GO" id="GO:0006952">
    <property type="term" value="P:defense response"/>
    <property type="evidence" value="ECO:0007669"/>
    <property type="project" value="UniProtKB-KW"/>
</dbReference>
<keyword evidence="2" id="KW-0433">Leucine-rich repeat</keyword>
<dbReference type="PANTHER" id="PTHR11017">
    <property type="entry name" value="LEUCINE-RICH REPEAT-CONTAINING PROTEIN"/>
    <property type="match status" value="1"/>
</dbReference>
<evidence type="ECO:0000313" key="9">
    <source>
        <dbReference type="EMBL" id="KFK27273.1"/>
    </source>
</evidence>
<dbReference type="Pfam" id="PF01582">
    <property type="entry name" value="TIR"/>
    <property type="match status" value="1"/>
</dbReference>
<dbReference type="Gene3D" id="3.40.50.10140">
    <property type="entry name" value="Toll/interleukin-1 receptor homology (TIR) domain"/>
    <property type="match status" value="1"/>
</dbReference>
<dbReference type="eggNOG" id="ENOG502QWPX">
    <property type="taxonomic scope" value="Eukaryota"/>
</dbReference>
<dbReference type="SMART" id="SM00255">
    <property type="entry name" value="TIR"/>
    <property type="match status" value="1"/>
</dbReference>
<dbReference type="InterPro" id="IPR001611">
    <property type="entry name" value="Leu-rich_rpt"/>
</dbReference>
<dbReference type="SUPFAM" id="SSF52540">
    <property type="entry name" value="P-loop containing nucleoside triphosphate hydrolases"/>
    <property type="match status" value="1"/>
</dbReference>
<dbReference type="FunFam" id="1.10.8.430:FF:000002">
    <property type="entry name" value="Disease resistance protein (TIR-NBS-LRR class)"/>
    <property type="match status" value="1"/>
</dbReference>
<dbReference type="InterPro" id="IPR000157">
    <property type="entry name" value="TIR_dom"/>
</dbReference>
<dbReference type="Pfam" id="PF23598">
    <property type="entry name" value="LRR_14"/>
    <property type="match status" value="1"/>
</dbReference>
<dbReference type="InterPro" id="IPR042197">
    <property type="entry name" value="Apaf_helical"/>
</dbReference>
<dbReference type="PANTHER" id="PTHR11017:SF333">
    <property type="entry name" value="ADP-RIBOSYL CYCLASE_CYCLIC ADP-RIBOSE HYDROLASE-RELATED"/>
    <property type="match status" value="1"/>
</dbReference>
<evidence type="ECO:0000256" key="1">
    <source>
        <dbReference type="ARBA" id="ARBA00011982"/>
    </source>
</evidence>
<keyword evidence="5" id="KW-0611">Plant defense</keyword>
<evidence type="ECO:0000256" key="2">
    <source>
        <dbReference type="ARBA" id="ARBA00022614"/>
    </source>
</evidence>
<dbReference type="OrthoDB" id="2018313at2759"/>
<dbReference type="InterPro" id="IPR011713">
    <property type="entry name" value="Leu-rich_rpt_3"/>
</dbReference>
<dbReference type="EC" id="3.2.2.6" evidence="1"/>
<dbReference type="FunFam" id="3.40.50.10140:FF:000007">
    <property type="entry name" value="Disease resistance protein (TIR-NBS-LRR class)"/>
    <property type="match status" value="1"/>
</dbReference>
<dbReference type="Gramene" id="KFK27273">
    <property type="protein sequence ID" value="KFK27273"/>
    <property type="gene ID" value="AALP_AA8G360700"/>
</dbReference>
<evidence type="ECO:0000256" key="3">
    <source>
        <dbReference type="ARBA" id="ARBA00022737"/>
    </source>
</evidence>
<dbReference type="Gene3D" id="3.80.10.10">
    <property type="entry name" value="Ribonuclease Inhibitor"/>
    <property type="match status" value="3"/>
</dbReference>
<keyword evidence="6" id="KW-0520">NAD</keyword>
<dbReference type="EMBL" id="CM002876">
    <property type="protein sequence ID" value="KFK27273.1"/>
    <property type="molecule type" value="Genomic_DNA"/>
</dbReference>
<proteinExistence type="predicted"/>
<sequence length="1306" mass="147219">MDSSLFLPTVVAAAIGFFTFFRNFRSHKKLDSSSLSPPSTPSSLSHNWTHQVFPSFRGEDVRRDFFSHIEKEFQRKGITPFIDNEIKRGESIGPGLIRAIRGSKIAIILLSKNYASSKWCLDELVEIMKCREELGQTVMAIFYKVDPSDVKKLTGDFGKVFRKTCAGKTKEETEKWRQALAKVATIAGYHSSNWDNEAAMIEKIATDVSNELINSVASSDFDSLVGMRAHMENMEPLLCLDSDEVKMIGIWGPSGIGKSTIARVLYSKYSHEFQLSVFMENIRVRYPRPCYDEYSAKLQLQNDFLSQIINQEDIKIHHLGVAQDRLKDKRVFVVLDDVDQLVQLDAMAKETRWFGPGSRIIITTQDKKLLNAHGINQTYVVDFPPNDEALQIFSMYAFGQKSPNGGFENLALEVTELSGKLPLGLRVMGSYFKGMSKQEWTNALPRLKTSLKALNGEIESILKFSYDALCNEDKDLFLYIACFFNNEWVEKVEEHLAEDFFDVRQGLHVLAEKSLISISSGYIRMHNLLAHLGREIVRKQSHDPGQRQFLIETRDILKVLNNDTLGSRRVIGIDFKYSEIENELYRSDRAFESMSSLQFLRLDGNYIQPISYLSQSMNYLPRKVRLLHWEHFPMTCLPSNFCPEFLVELNMPDSELEKLWEGNQVIRNLKWVDLSFSINLKELPDFSTATSLKKLKIPGCSNLLELPPSIGNATNLEELDLNGCLDLVELPSSIGNAKNLRVLDLRGCETIVKLPSSLGNVTNLVKLKLSGCLNLVELPSSIGNATNLRRLDLENCSSLVELPVSIRYAVNLKQFIFSGCSSLVELPHFVGNATDIKELNLRGCSSLVKLPSSIGNITSLKNLDLSGCLDLVELPSSVGNITNLKNLYLAECSSLTELPSSIGNVTHLENLYLDECSSLIKLPSSIGNITNLESLDLNECLSLVELPSSIGNITNLKKLYLSRCSSLVELPSSIGNLHNLLTLRLQGCSKLEALPSNINMKSLSELDLTDCSLLKCFPEISTNIKYLRLSGTAIEEVPSSIKSWSRLVDLHMSYWLNLGEFPHALDNITELHLSDMRIQEISPWIKGISRLHKLVIKGCTKLVSLPQLPDSLAFLDAENCASLERLDSSFHITKFIDLNFVRCFKLNQEARDLIIKTSTCRFALLPGEKVPACFTYRATGSSLSMKLNGTNRQFPTSLRFKACVLLVNKGDVEAGHWNVMEVSCRIKDIQNGVNVICRPRNFHLLPTLLRYKFFPRLNEHLYIFEFDEKVSSSELVFEFEVHNNKWDIGECGLRTPTLCVPRVDGN</sequence>
<dbReference type="Pfam" id="PF23282">
    <property type="entry name" value="WHD_ROQ1"/>
    <property type="match status" value="1"/>
</dbReference>
<dbReference type="PROSITE" id="PS50104">
    <property type="entry name" value="TIR"/>
    <property type="match status" value="1"/>
</dbReference>
<dbReference type="Gene3D" id="3.40.50.300">
    <property type="entry name" value="P-loop containing nucleotide triphosphate hydrolases"/>
    <property type="match status" value="1"/>
</dbReference>
<evidence type="ECO:0000313" key="10">
    <source>
        <dbReference type="Proteomes" id="UP000029120"/>
    </source>
</evidence>
<dbReference type="Pfam" id="PF07725">
    <property type="entry name" value="LRR_3"/>
    <property type="match status" value="1"/>
</dbReference>
<dbReference type="GO" id="GO:0061809">
    <property type="term" value="F:NAD+ nucleosidase activity, cyclic ADP-ribose generating"/>
    <property type="evidence" value="ECO:0007669"/>
    <property type="project" value="UniProtKB-EC"/>
</dbReference>
<dbReference type="InterPro" id="IPR027417">
    <property type="entry name" value="P-loop_NTPase"/>
</dbReference>
<dbReference type="Pfam" id="PF00560">
    <property type="entry name" value="LRR_1"/>
    <property type="match status" value="1"/>
</dbReference>
<dbReference type="Pfam" id="PF00931">
    <property type="entry name" value="NB-ARC"/>
    <property type="match status" value="1"/>
</dbReference>
<dbReference type="InterPro" id="IPR055414">
    <property type="entry name" value="LRR_R13L4/SHOC2-like"/>
</dbReference>
<dbReference type="GO" id="GO:0051707">
    <property type="term" value="P:response to other organism"/>
    <property type="evidence" value="ECO:0007669"/>
    <property type="project" value="UniProtKB-ARBA"/>
</dbReference>
<dbReference type="Proteomes" id="UP000029120">
    <property type="component" value="Chromosome 8"/>
</dbReference>
<dbReference type="InterPro" id="IPR045344">
    <property type="entry name" value="C-JID"/>
</dbReference>
<dbReference type="FunFam" id="3.40.50.300:FF:001002">
    <property type="entry name" value="Disease resistance protein (TIR-NBS-LRR class)"/>
    <property type="match status" value="1"/>
</dbReference>
<protein>
    <recommendedName>
        <fullName evidence="1">ADP-ribosyl cyclase/cyclic ADP-ribose hydrolase</fullName>
        <ecNumber evidence="1">3.2.2.6</ecNumber>
    </recommendedName>
</protein>
<dbReference type="SUPFAM" id="SSF52200">
    <property type="entry name" value="Toll/Interleukin receptor TIR domain"/>
    <property type="match status" value="1"/>
</dbReference>
<dbReference type="InterPro" id="IPR002182">
    <property type="entry name" value="NB-ARC"/>
</dbReference>
<reference evidence="10" key="1">
    <citation type="journal article" date="2015" name="Nat. Plants">
        <title>Genome expansion of Arabis alpina linked with retrotransposition and reduced symmetric DNA methylation.</title>
        <authorList>
            <person name="Willing E.M."/>
            <person name="Rawat V."/>
            <person name="Mandakova T."/>
            <person name="Maumus F."/>
            <person name="James G.V."/>
            <person name="Nordstroem K.J."/>
            <person name="Becker C."/>
            <person name="Warthmann N."/>
            <person name="Chica C."/>
            <person name="Szarzynska B."/>
            <person name="Zytnicki M."/>
            <person name="Albani M.C."/>
            <person name="Kiefer C."/>
            <person name="Bergonzi S."/>
            <person name="Castaings L."/>
            <person name="Mateos J.L."/>
            <person name="Berns M.C."/>
            <person name="Bujdoso N."/>
            <person name="Piofczyk T."/>
            <person name="de Lorenzo L."/>
            <person name="Barrero-Sicilia C."/>
            <person name="Mateos I."/>
            <person name="Piednoel M."/>
            <person name="Hagmann J."/>
            <person name="Chen-Min-Tao R."/>
            <person name="Iglesias-Fernandez R."/>
            <person name="Schuster S.C."/>
            <person name="Alonso-Blanco C."/>
            <person name="Roudier F."/>
            <person name="Carbonero P."/>
            <person name="Paz-Ares J."/>
            <person name="Davis S.J."/>
            <person name="Pecinka A."/>
            <person name="Quesneville H."/>
            <person name="Colot V."/>
            <person name="Lysak M.A."/>
            <person name="Weigel D."/>
            <person name="Coupland G."/>
            <person name="Schneeberger K."/>
        </authorList>
    </citation>
    <scope>NUCLEOTIDE SEQUENCE [LARGE SCALE GENOMIC DNA]</scope>
    <source>
        <strain evidence="10">cv. Pajares</strain>
    </source>
</reference>
<dbReference type="InterPro" id="IPR036390">
    <property type="entry name" value="WH_DNA-bd_sf"/>
</dbReference>